<dbReference type="PANTHER" id="PTHR11161">
    <property type="entry name" value="O-ACYLTRANSFERASE"/>
    <property type="match status" value="1"/>
</dbReference>
<organism evidence="3 4">
    <name type="scientific">Blepharisma stoltei</name>
    <dbReference type="NCBI Taxonomy" id="1481888"/>
    <lineage>
        <taxon>Eukaryota</taxon>
        <taxon>Sar</taxon>
        <taxon>Alveolata</taxon>
        <taxon>Ciliophora</taxon>
        <taxon>Postciliodesmatophora</taxon>
        <taxon>Heterotrichea</taxon>
        <taxon>Heterotrichida</taxon>
        <taxon>Blepharismidae</taxon>
        <taxon>Blepharisma</taxon>
    </lineage>
</organism>
<keyword evidence="1" id="KW-1133">Transmembrane helix</keyword>
<keyword evidence="4" id="KW-1185">Reference proteome</keyword>
<evidence type="ECO:0000313" key="4">
    <source>
        <dbReference type="Proteomes" id="UP001162131"/>
    </source>
</evidence>
<dbReference type="InterPro" id="IPR002656">
    <property type="entry name" value="Acyl_transf_3_dom"/>
</dbReference>
<comment type="caution">
    <text evidence="3">The sequence shown here is derived from an EMBL/GenBank/DDBJ whole genome shotgun (WGS) entry which is preliminary data.</text>
</comment>
<feature type="domain" description="Acyltransferase 3" evidence="2">
    <location>
        <begin position="1"/>
        <end position="405"/>
    </location>
</feature>
<reference evidence="3" key="1">
    <citation type="submission" date="2021-09" db="EMBL/GenBank/DDBJ databases">
        <authorList>
            <consortium name="AG Swart"/>
            <person name="Singh M."/>
            <person name="Singh A."/>
            <person name="Seah K."/>
            <person name="Emmerich C."/>
        </authorList>
    </citation>
    <scope>NUCLEOTIDE SEQUENCE</scope>
    <source>
        <strain evidence="3">ATCC30299</strain>
    </source>
</reference>
<keyword evidence="1" id="KW-0812">Transmembrane</keyword>
<evidence type="ECO:0000259" key="2">
    <source>
        <dbReference type="Pfam" id="PF01757"/>
    </source>
</evidence>
<dbReference type="InterPro" id="IPR052728">
    <property type="entry name" value="O2_lipid_transport_reg"/>
</dbReference>
<feature type="transmembrane region" description="Helical" evidence="1">
    <location>
        <begin position="174"/>
        <end position="198"/>
    </location>
</feature>
<feature type="transmembrane region" description="Helical" evidence="1">
    <location>
        <begin position="6"/>
        <end position="26"/>
    </location>
</feature>
<dbReference type="PANTHER" id="PTHR11161:SF0">
    <property type="entry name" value="O-ACYLTRANSFERASE LIKE PROTEIN"/>
    <property type="match status" value="1"/>
</dbReference>
<evidence type="ECO:0000256" key="1">
    <source>
        <dbReference type="SAM" id="Phobius"/>
    </source>
</evidence>
<evidence type="ECO:0000313" key="3">
    <source>
        <dbReference type="EMBL" id="CAG9323408.1"/>
    </source>
</evidence>
<feature type="transmembrane region" description="Helical" evidence="1">
    <location>
        <begin position="218"/>
        <end position="241"/>
    </location>
</feature>
<accession>A0AAU9JB24</accession>
<dbReference type="AlphaFoldDB" id="A0AAU9JB24"/>
<dbReference type="Pfam" id="PF01757">
    <property type="entry name" value="Acyl_transf_3"/>
    <property type="match status" value="1"/>
</dbReference>
<name>A0AAU9JB24_9CILI</name>
<dbReference type="Proteomes" id="UP001162131">
    <property type="component" value="Unassembled WGS sequence"/>
</dbReference>
<proteinExistence type="predicted"/>
<feature type="transmembrane region" description="Helical" evidence="1">
    <location>
        <begin position="84"/>
        <end position="101"/>
    </location>
</feature>
<feature type="transmembrane region" description="Helical" evidence="1">
    <location>
        <begin position="269"/>
        <end position="287"/>
    </location>
</feature>
<gene>
    <name evidence="3" type="ORF">BSTOLATCC_MIC34058</name>
</gene>
<feature type="transmembrane region" description="Helical" evidence="1">
    <location>
        <begin position="316"/>
        <end position="337"/>
    </location>
</feature>
<feature type="transmembrane region" description="Helical" evidence="1">
    <location>
        <begin position="38"/>
        <end position="64"/>
    </location>
</feature>
<keyword evidence="1" id="KW-0472">Membrane</keyword>
<dbReference type="GO" id="GO:0016747">
    <property type="term" value="F:acyltransferase activity, transferring groups other than amino-acyl groups"/>
    <property type="evidence" value="ECO:0007669"/>
    <property type="project" value="InterPro"/>
</dbReference>
<dbReference type="EMBL" id="CAJZBQ010000034">
    <property type="protein sequence ID" value="CAG9323408.1"/>
    <property type="molecule type" value="Genomic_DNA"/>
</dbReference>
<feature type="transmembrane region" description="Helical" evidence="1">
    <location>
        <begin position="388"/>
        <end position="411"/>
    </location>
</feature>
<protein>
    <recommendedName>
        <fullName evidence="2">Acyltransferase 3 domain-containing protein</fullName>
    </recommendedName>
</protein>
<sequence length="443" mass="51538">MRVLSIGWVILGHTLMNAMTLSILANPNKILDFLSKPVAVIVLSGSFAVDTFFWISGFLVSYLLIIEINSPKKMNWLLIYVHRYLRIVPVYLFVILFSWALQKHMGNGPLWWNEYYYNNDCKKWWWTNILFINNLVPGWKGSNCLGQSWYLSDDMQFFIITPPIIYLYHKYNRYIGWGILTFFIGFSIIISGVIAHHFTLNAVGFAGTTWGDYYDYYYVKPYCRIGVYALGILTGIVVYSYRQYVHKQKHYDPIGVWIGKKLENKPIRFFIGLLGLALINIIIFVQYDSTKHPGPYMNFPHWTHEQNEAYVAFSRFVFGLGLTLLFLPALLGHFTWMAGFLSLDIWTPLARLTFCCYLVQSDIIDMIYHAQTSAVYLDNFLIFKDSTWYFMFCFLMSVPFVLLIEMPALAVEKLTFSSIRAKQVVEDEEKGKSLLTMKDKNAG</sequence>